<name>A0A3R9IF21_STRCR</name>
<proteinExistence type="predicted"/>
<evidence type="ECO:0000313" key="2">
    <source>
        <dbReference type="Proteomes" id="UP000282617"/>
    </source>
</evidence>
<organism evidence="1 2">
    <name type="scientific">Streptococcus cristatus</name>
    <dbReference type="NCBI Taxonomy" id="45634"/>
    <lineage>
        <taxon>Bacteria</taxon>
        <taxon>Bacillati</taxon>
        <taxon>Bacillota</taxon>
        <taxon>Bacilli</taxon>
        <taxon>Lactobacillales</taxon>
        <taxon>Streptococcaceae</taxon>
        <taxon>Streptococcus</taxon>
    </lineage>
</organism>
<evidence type="ECO:0008006" key="3">
    <source>
        <dbReference type="Google" id="ProtNLM"/>
    </source>
</evidence>
<comment type="caution">
    <text evidence="1">The sequence shown here is derived from an EMBL/GenBank/DDBJ whole genome shotgun (WGS) entry which is preliminary data.</text>
</comment>
<dbReference type="Proteomes" id="UP000282617">
    <property type="component" value="Unassembled WGS sequence"/>
</dbReference>
<protein>
    <recommendedName>
        <fullName evidence="3">Lipoprotein</fullName>
    </recommendedName>
</protein>
<reference evidence="1 2" key="1">
    <citation type="submission" date="2018-11" db="EMBL/GenBank/DDBJ databases">
        <title>Species Designations Belie Phenotypic and Genotypic Heterogeneity in Oral Streptococci.</title>
        <authorList>
            <person name="Velsko I."/>
        </authorList>
    </citation>
    <scope>NUCLEOTIDE SEQUENCE [LARGE SCALE GENOMIC DNA]</scope>
    <source>
        <strain evidence="1 2">BCC51</strain>
    </source>
</reference>
<accession>A0A3R9IF21</accession>
<dbReference type="AlphaFoldDB" id="A0A3R9IF21"/>
<dbReference type="PROSITE" id="PS51257">
    <property type="entry name" value="PROKAR_LIPOPROTEIN"/>
    <property type="match status" value="1"/>
</dbReference>
<evidence type="ECO:0000313" key="1">
    <source>
        <dbReference type="EMBL" id="RSI42048.1"/>
    </source>
</evidence>
<dbReference type="RefSeq" id="WP_125390730.1">
    <property type="nucleotide sequence ID" value="NZ_RJNA01000016.1"/>
</dbReference>
<dbReference type="EMBL" id="RJNA01000016">
    <property type="protein sequence ID" value="RSI42048.1"/>
    <property type="molecule type" value="Genomic_DNA"/>
</dbReference>
<sequence length="135" mass="15604">MKRKVAYFLILFPIFLLILSACKSKTEGFLTILDSQNQQVYQTRNTKTLDEFADILDLVESEEDNEDAWVDLPDDAEVNYIYDISGRKGESGVKFTTYKNYPYVTISNIPAVSDITLRLSERDVNKLNHPDEWVK</sequence>
<gene>
    <name evidence="1" type="ORF">D8872_08875</name>
</gene>